<dbReference type="EMBL" id="CAESAD010000006">
    <property type="protein sequence ID" value="CAB4340943.1"/>
    <property type="molecule type" value="Genomic_DNA"/>
</dbReference>
<dbReference type="PANTHER" id="PTHR12993:SF11">
    <property type="entry name" value="N-ACETYLGLUCOSAMINYL-PHOSPHATIDYLINOSITOL DE-N-ACETYLASE"/>
    <property type="match status" value="1"/>
</dbReference>
<dbReference type="GO" id="GO:0010126">
    <property type="term" value="P:mycothiol metabolic process"/>
    <property type="evidence" value="ECO:0007669"/>
    <property type="project" value="InterPro"/>
</dbReference>
<name>A0A6J5Z4K7_9ZZZZ</name>
<dbReference type="PANTHER" id="PTHR12993">
    <property type="entry name" value="N-ACETYLGLUCOSAMINYL-PHOSPHATIDYLINOSITOL DE-N-ACETYLASE-RELATED"/>
    <property type="match status" value="1"/>
</dbReference>
<dbReference type="InterPro" id="IPR024078">
    <property type="entry name" value="LmbE-like_dom_sf"/>
</dbReference>
<evidence type="ECO:0000313" key="5">
    <source>
        <dbReference type="EMBL" id="CAB4802775.1"/>
    </source>
</evidence>
<dbReference type="EMBL" id="CAFBIX010000076">
    <property type="protein sequence ID" value="CAB4850653.1"/>
    <property type="molecule type" value="Genomic_DNA"/>
</dbReference>
<evidence type="ECO:0000313" key="7">
    <source>
        <dbReference type="EMBL" id="CAB5021281.1"/>
    </source>
</evidence>
<gene>
    <name evidence="3" type="ORF">UFOPK2648_00599</name>
    <name evidence="4" type="ORF">UFOPK2824_00965</name>
    <name evidence="5" type="ORF">UFOPK3037_00745</name>
    <name evidence="6" type="ORF">UFOPK3278_01287</name>
    <name evidence="1" type="ORF">UFOPK3406_00596</name>
    <name evidence="2" type="ORF">UFOPK3925_00982</name>
    <name evidence="7" type="ORF">UFOPK4097_00952</name>
</gene>
<reference evidence="1" key="1">
    <citation type="submission" date="2020-05" db="EMBL/GenBank/DDBJ databases">
        <authorList>
            <person name="Chiriac C."/>
            <person name="Salcher M."/>
            <person name="Ghai R."/>
            <person name="Kavagutti S V."/>
        </authorList>
    </citation>
    <scope>NUCLEOTIDE SEQUENCE</scope>
</reference>
<evidence type="ECO:0000313" key="6">
    <source>
        <dbReference type="EMBL" id="CAB4850653.1"/>
    </source>
</evidence>
<dbReference type="EMBL" id="CAEZZD010000163">
    <property type="protein sequence ID" value="CAB4756398.1"/>
    <property type="molecule type" value="Genomic_DNA"/>
</dbReference>
<protein>
    <submittedName>
        <fullName evidence="1">Unannotated protein</fullName>
    </submittedName>
</protein>
<dbReference type="InterPro" id="IPR017811">
    <property type="entry name" value="Mca"/>
</dbReference>
<dbReference type="SUPFAM" id="SSF102588">
    <property type="entry name" value="LmbE-like"/>
    <property type="match status" value="1"/>
</dbReference>
<sequence length="296" mass="33082">MSESAVALPRPNEPLRLLAVHAHPDDESSKGAASTAKYVSEGVQVMVVSCTGGERGDILNPGFDLGERDIAQVRRTEMQKAAEILGISHRWLGFEDSGWPDGDPKPPLPKGCFADLPLELVSAPLVEIVREFKPHVITTYDENGGYPHPDHIRTHEVAMFAWEKAADPSYKSDLEPWAAAKIYYNHGFSKLRVQTMHDACLVLGIESPYQEWLDEWEDEDLTSSRVTTRVHCSNWFPVREAALKAHETQIDPNGSWFALSNETLSKIWPTEEFELAFSRIGEIVEADDLFAGLRGE</sequence>
<dbReference type="HAMAP" id="MF_01482">
    <property type="entry name" value="Mca"/>
    <property type="match status" value="1"/>
</dbReference>
<organism evidence="1">
    <name type="scientific">freshwater metagenome</name>
    <dbReference type="NCBI Taxonomy" id="449393"/>
    <lineage>
        <taxon>unclassified sequences</taxon>
        <taxon>metagenomes</taxon>
        <taxon>ecological metagenomes</taxon>
    </lineage>
</organism>
<dbReference type="GO" id="GO:0016811">
    <property type="term" value="F:hydrolase activity, acting on carbon-nitrogen (but not peptide) bonds, in linear amides"/>
    <property type="evidence" value="ECO:0007669"/>
    <property type="project" value="TreeGrafter"/>
</dbReference>
<dbReference type="InterPro" id="IPR003737">
    <property type="entry name" value="GlcNAc_PI_deacetylase-related"/>
</dbReference>
<evidence type="ECO:0000313" key="4">
    <source>
        <dbReference type="EMBL" id="CAB4756398.1"/>
    </source>
</evidence>
<accession>A0A6J5Z4K7</accession>
<dbReference type="EMBL" id="CAFAAO010000008">
    <property type="protein sequence ID" value="CAB4802775.1"/>
    <property type="molecule type" value="Genomic_DNA"/>
</dbReference>
<evidence type="ECO:0000313" key="2">
    <source>
        <dbReference type="EMBL" id="CAB4340943.1"/>
    </source>
</evidence>
<dbReference type="EMBL" id="CAEZYC010000024">
    <property type="protein sequence ID" value="CAB4706085.1"/>
    <property type="molecule type" value="Genomic_DNA"/>
</dbReference>
<dbReference type="NCBIfam" id="TIGR03446">
    <property type="entry name" value="mycothiol_Mca"/>
    <property type="match status" value="1"/>
</dbReference>
<dbReference type="EMBL" id="CAFBPK010000014">
    <property type="protein sequence ID" value="CAB5021281.1"/>
    <property type="molecule type" value="Genomic_DNA"/>
</dbReference>
<dbReference type="EMBL" id="CAESAI010000010">
    <property type="protein sequence ID" value="CAB4336032.1"/>
    <property type="molecule type" value="Genomic_DNA"/>
</dbReference>
<dbReference type="Pfam" id="PF02585">
    <property type="entry name" value="PIG-L"/>
    <property type="match status" value="1"/>
</dbReference>
<dbReference type="Gene3D" id="3.40.50.10320">
    <property type="entry name" value="LmbE-like"/>
    <property type="match status" value="1"/>
</dbReference>
<proteinExistence type="inferred from homology"/>
<evidence type="ECO:0000313" key="1">
    <source>
        <dbReference type="EMBL" id="CAB4336032.1"/>
    </source>
</evidence>
<evidence type="ECO:0000313" key="3">
    <source>
        <dbReference type="EMBL" id="CAB4706085.1"/>
    </source>
</evidence>
<dbReference type="AlphaFoldDB" id="A0A6J5Z4K7"/>